<organism evidence="3 4">
    <name type="scientific">Streptomyces sp. 900129855</name>
    <dbReference type="NCBI Taxonomy" id="3155129"/>
    <lineage>
        <taxon>Bacteria</taxon>
        <taxon>Bacillati</taxon>
        <taxon>Actinomycetota</taxon>
        <taxon>Actinomycetes</taxon>
        <taxon>Kitasatosporales</taxon>
        <taxon>Streptomycetaceae</taxon>
        <taxon>Streptomyces</taxon>
    </lineage>
</organism>
<accession>A0ABV2ZHM7</accession>
<feature type="compositionally biased region" description="Low complexity" evidence="1">
    <location>
        <begin position="200"/>
        <end position="219"/>
    </location>
</feature>
<name>A0ABV2ZHM7_9ACTN</name>
<dbReference type="InterPro" id="IPR025295">
    <property type="entry name" value="eCIS_core_dom"/>
</dbReference>
<evidence type="ECO:0000259" key="2">
    <source>
        <dbReference type="Pfam" id="PF13699"/>
    </source>
</evidence>
<proteinExistence type="predicted"/>
<comment type="caution">
    <text evidence="3">The sequence shown here is derived from an EMBL/GenBank/DDBJ whole genome shotgun (WGS) entry which is preliminary data.</text>
</comment>
<feature type="compositionally biased region" description="Basic and acidic residues" evidence="1">
    <location>
        <begin position="174"/>
        <end position="196"/>
    </location>
</feature>
<feature type="region of interest" description="Disordered" evidence="1">
    <location>
        <begin position="155"/>
        <end position="219"/>
    </location>
</feature>
<protein>
    <submittedName>
        <fullName evidence="3">DUF4157 domain-containing protein</fullName>
    </submittedName>
</protein>
<dbReference type="Proteomes" id="UP001550739">
    <property type="component" value="Unassembled WGS sequence"/>
</dbReference>
<feature type="region of interest" description="Disordered" evidence="1">
    <location>
        <begin position="262"/>
        <end position="284"/>
    </location>
</feature>
<gene>
    <name evidence="3" type="ORF">AB0E89_14630</name>
</gene>
<evidence type="ECO:0000256" key="1">
    <source>
        <dbReference type="SAM" id="MobiDB-lite"/>
    </source>
</evidence>
<dbReference type="RefSeq" id="WP_334582171.1">
    <property type="nucleotide sequence ID" value="NZ_JBEZVE010000007.1"/>
</dbReference>
<feature type="domain" description="eCIS core" evidence="2">
    <location>
        <begin position="87"/>
        <end position="158"/>
    </location>
</feature>
<feature type="compositionally biased region" description="Basic and acidic residues" evidence="1">
    <location>
        <begin position="1"/>
        <end position="13"/>
    </location>
</feature>
<keyword evidence="4" id="KW-1185">Reference proteome</keyword>
<sequence length="706" mass="78339">MRAKEQPEKDVGPRHVPNPPGQTAAVVQPATAPMSPAALASLQRTAGNAVVARMVEERRGDAAADAGHEQAVQRSAVHDVLRSTGRPLDEPLRAEMEARLGSDFSDVRLHTGTAAQRSAASVGARAFTSGNHVVIGDGGSDKHTLAHELTHVIQQRQGPVAGTDDGTGLSISDPSDRFEREAEARATEVMRGEVADTAHTPASVPASAPGGAAGGTPPAAVQRMRSATRAHLDLPFHNAELEETGQHRMGVHGRFLTPTPELTQEQEQDGRLRRKITPEQTKQYKRIQQDVIAKEEEHGGDHYPFFHAQDPRIRVAQDVYKRVYSRHHGEEVPDDFHFLRYPGPKDTDYSQYENISQFFDADMKQNGLIDDNITPTKSNIISANLSLHGGLNHPGEETFHYFQIGKGQTEIPVAAFITDFLTKFGLDTSGVKELYEEAEGLNDTKEGSLFQILVPKDLANDVAYLAHPHGLPHDDELLDDLHTLGPIRYNKPTAASLEQPESERSKLPVGNEREKMNDEITRNLDAVRAVWNTDVQEPSPVPGSKVLPPGPGITAEQVEAARPQLDARAEQQQQWHLKQQATALHNRTLERFHQGAYAPTTHLDDYVNHPEKLSHPELARQRELVEKNPEHFQGQGKKSRHEMMRVANRQNFMQARVLLSKNFMLNPKSGIKIVRHTTMDPENAKKYETLLDKYVEKLFADQTPKQ</sequence>
<dbReference type="Pfam" id="PF13699">
    <property type="entry name" value="eCIS_core"/>
    <property type="match status" value="1"/>
</dbReference>
<dbReference type="EMBL" id="JBEZVE010000007">
    <property type="protein sequence ID" value="MEU3781803.1"/>
    <property type="molecule type" value="Genomic_DNA"/>
</dbReference>
<evidence type="ECO:0000313" key="4">
    <source>
        <dbReference type="Proteomes" id="UP001550739"/>
    </source>
</evidence>
<evidence type="ECO:0000313" key="3">
    <source>
        <dbReference type="EMBL" id="MEU3781803.1"/>
    </source>
</evidence>
<reference evidence="3 4" key="1">
    <citation type="submission" date="2024-06" db="EMBL/GenBank/DDBJ databases">
        <title>The Natural Products Discovery Center: Release of the First 8490 Sequenced Strains for Exploring Actinobacteria Biosynthetic Diversity.</title>
        <authorList>
            <person name="Kalkreuter E."/>
            <person name="Kautsar S.A."/>
            <person name="Yang D."/>
            <person name="Bader C.D."/>
            <person name="Teijaro C.N."/>
            <person name="Fluegel L."/>
            <person name="Davis C.M."/>
            <person name="Simpson J.R."/>
            <person name="Lauterbach L."/>
            <person name="Steele A.D."/>
            <person name="Gui C."/>
            <person name="Meng S."/>
            <person name="Li G."/>
            <person name="Viehrig K."/>
            <person name="Ye F."/>
            <person name="Su P."/>
            <person name="Kiefer A.F."/>
            <person name="Nichols A."/>
            <person name="Cepeda A.J."/>
            <person name="Yan W."/>
            <person name="Fan B."/>
            <person name="Jiang Y."/>
            <person name="Adhikari A."/>
            <person name="Zheng C.-J."/>
            <person name="Schuster L."/>
            <person name="Cowan T.M."/>
            <person name="Smanski M.J."/>
            <person name="Chevrette M.G."/>
            <person name="De Carvalho L.P.S."/>
            <person name="Shen B."/>
        </authorList>
    </citation>
    <scope>NUCLEOTIDE SEQUENCE [LARGE SCALE GENOMIC DNA]</scope>
    <source>
        <strain evidence="3 4">NPDC033843</strain>
    </source>
</reference>
<feature type="region of interest" description="Disordered" evidence="1">
    <location>
        <begin position="1"/>
        <end position="25"/>
    </location>
</feature>